<protein>
    <recommendedName>
        <fullName evidence="5">Endopeptidase S2P</fullName>
    </recommendedName>
</protein>
<evidence type="ECO:0000256" key="7">
    <source>
        <dbReference type="SAM" id="Phobius"/>
    </source>
</evidence>
<keyword evidence="2 7" id="KW-0812">Transmembrane</keyword>
<dbReference type="Pfam" id="PF02163">
    <property type="entry name" value="Peptidase_M50"/>
    <property type="match status" value="1"/>
</dbReference>
<dbReference type="KEGG" id="egr:104445846"/>
<proteinExistence type="predicted"/>
<dbReference type="AlphaFoldDB" id="A0A059CBH5"/>
<evidence type="ECO:0000313" key="9">
    <source>
        <dbReference type="EMBL" id="KCW75589.1"/>
    </source>
</evidence>
<dbReference type="eggNOG" id="KOG2921">
    <property type="taxonomic scope" value="Eukaryota"/>
</dbReference>
<dbReference type="GO" id="GO:0004222">
    <property type="term" value="F:metalloendopeptidase activity"/>
    <property type="evidence" value="ECO:0000318"/>
    <property type="project" value="GO_Central"/>
</dbReference>
<feature type="transmembrane region" description="Helical" evidence="7">
    <location>
        <begin position="489"/>
        <end position="511"/>
    </location>
</feature>
<gene>
    <name evidence="9" type="ORF">EUGRSUZ_E04333</name>
</gene>
<dbReference type="PANTHER" id="PTHR13325:SF3">
    <property type="entry name" value="MEMBRANE-BOUND TRANSCRIPTION FACTOR SITE-2 PROTEASE"/>
    <property type="match status" value="1"/>
</dbReference>
<dbReference type="GO" id="GO:0016020">
    <property type="term" value="C:membrane"/>
    <property type="evidence" value="ECO:0007669"/>
    <property type="project" value="InterPro"/>
</dbReference>
<feature type="transmembrane region" description="Helical" evidence="7">
    <location>
        <begin position="535"/>
        <end position="555"/>
    </location>
</feature>
<evidence type="ECO:0000256" key="5">
    <source>
        <dbReference type="ARBA" id="ARBA00032658"/>
    </source>
</evidence>
<evidence type="ECO:0000259" key="8">
    <source>
        <dbReference type="Pfam" id="PF02163"/>
    </source>
</evidence>
<feature type="transmembrane region" description="Helical" evidence="7">
    <location>
        <begin position="84"/>
        <end position="109"/>
    </location>
</feature>
<reference evidence="9" key="1">
    <citation type="submission" date="2013-07" db="EMBL/GenBank/DDBJ databases">
        <title>The genome of Eucalyptus grandis.</title>
        <authorList>
            <person name="Schmutz J."/>
            <person name="Hayes R."/>
            <person name="Myburg A."/>
            <person name="Tuskan G."/>
            <person name="Grattapaglia D."/>
            <person name="Rokhsar D.S."/>
        </authorList>
    </citation>
    <scope>NUCLEOTIDE SEQUENCE</scope>
    <source>
        <tissue evidence="9">Leaf extractions</tissue>
    </source>
</reference>
<dbReference type="STRING" id="71139.A0A059CBH5"/>
<dbReference type="GO" id="GO:1905897">
    <property type="term" value="P:regulation of response to endoplasmic reticulum stress"/>
    <property type="evidence" value="ECO:0000318"/>
    <property type="project" value="GO_Central"/>
</dbReference>
<dbReference type="Gramene" id="KCW75589">
    <property type="protein sequence ID" value="KCW75589"/>
    <property type="gene ID" value="EUGRSUZ_E04333"/>
</dbReference>
<feature type="domain" description="Peptidase M50" evidence="8">
    <location>
        <begin position="149"/>
        <end position="522"/>
    </location>
</feature>
<dbReference type="OrthoDB" id="69989at2759"/>
<dbReference type="EMBL" id="KK198757">
    <property type="protein sequence ID" value="KCW75589.1"/>
    <property type="molecule type" value="Genomic_DNA"/>
</dbReference>
<name>A0A059CBH5_EUCGR</name>
<feature type="transmembrane region" description="Helical" evidence="7">
    <location>
        <begin position="214"/>
        <end position="235"/>
    </location>
</feature>
<keyword evidence="4 7" id="KW-0472">Membrane</keyword>
<evidence type="ECO:0000256" key="3">
    <source>
        <dbReference type="ARBA" id="ARBA00022989"/>
    </source>
</evidence>
<dbReference type="InterPro" id="IPR001193">
    <property type="entry name" value="MBTPS2"/>
</dbReference>
<evidence type="ECO:0000256" key="6">
    <source>
        <dbReference type="SAM" id="MobiDB-lite"/>
    </source>
</evidence>
<dbReference type="OMA" id="FYSWGRW"/>
<keyword evidence="3 7" id="KW-1133">Transmembrane helix</keyword>
<evidence type="ECO:0000256" key="2">
    <source>
        <dbReference type="ARBA" id="ARBA00022692"/>
    </source>
</evidence>
<sequence length="560" mass="61320">MGRGSRSRRFGIGSTARHAAAAAGGGSLPLVRPTSPASPAHRRLRNGGGGNYSAAASCSCWYCDFKIYALNEPLLRLGRRYSRFFRVWFSVGVGFALASLLGIALGLLYELARSLRVLHCNVELSSLLFGFSPMVSDLTISLADAGYIFLSTLISVSGHEFGHAVAAASEGIQAEYVAIFVAVLFPGALVAFDYELLQAVPKFSALRIYCAGIWHNAVICAICGLTLLLLPWILWPMYIHGEKPMVLDVPNSSPLYGYLSPHDMILSVDGIPIHSPQEWADLTGLIDGVAFPDSNDTKHNRDVREGFGEKGYCVPNVLIERSEKIQLVDNISTCPYDFSRFTRTPCSETSLLDDHPGDGAAIRRDQTYCLNSLEIVKLKKCGTGWHKAVTNGSSCFCSEDESCLAPIRDLGSTWIEITYASPYSKECLQSIKRLDPSSWTSLSTEPNCSGRFVYVGDSISLANSVWLTGYQPRWAFGIGTYLPYVLEKILTCTFHVSLMLAIVNGLPVFLLDGESILEAGLCYSGLLSPRERERVLQLILWTGTVMSIIVLLSMVQRAFL</sequence>
<dbReference type="PANTHER" id="PTHR13325">
    <property type="entry name" value="PROTEASE M50 MEMBRANE-BOUND TRANSCRIPTION FACTOR SITE 2 PROTEASE"/>
    <property type="match status" value="1"/>
</dbReference>
<dbReference type="InParanoid" id="A0A059CBH5"/>
<feature type="transmembrane region" description="Helical" evidence="7">
    <location>
        <begin position="176"/>
        <end position="194"/>
    </location>
</feature>
<dbReference type="GO" id="GO:0012505">
    <property type="term" value="C:endomembrane system"/>
    <property type="evidence" value="ECO:0007669"/>
    <property type="project" value="UniProtKB-SubCell"/>
</dbReference>
<feature type="region of interest" description="Disordered" evidence="6">
    <location>
        <begin position="21"/>
        <end position="43"/>
    </location>
</feature>
<dbReference type="GO" id="GO:0005737">
    <property type="term" value="C:cytoplasm"/>
    <property type="evidence" value="ECO:0000318"/>
    <property type="project" value="GO_Central"/>
</dbReference>
<dbReference type="InterPro" id="IPR008915">
    <property type="entry name" value="Peptidase_M50"/>
</dbReference>
<comment type="subcellular location">
    <subcellularLocation>
        <location evidence="1">Endomembrane system</location>
        <topology evidence="1">Multi-pass membrane protein</topology>
    </subcellularLocation>
</comment>
<accession>A0A059CBH5</accession>
<feature type="transmembrane region" description="Helical" evidence="7">
    <location>
        <begin position="138"/>
        <end position="156"/>
    </location>
</feature>
<evidence type="ECO:0000256" key="1">
    <source>
        <dbReference type="ARBA" id="ARBA00004127"/>
    </source>
</evidence>
<organism evidence="9">
    <name type="scientific">Eucalyptus grandis</name>
    <name type="common">Flooded gum</name>
    <dbReference type="NCBI Taxonomy" id="71139"/>
    <lineage>
        <taxon>Eukaryota</taxon>
        <taxon>Viridiplantae</taxon>
        <taxon>Streptophyta</taxon>
        <taxon>Embryophyta</taxon>
        <taxon>Tracheophyta</taxon>
        <taxon>Spermatophyta</taxon>
        <taxon>Magnoliopsida</taxon>
        <taxon>eudicotyledons</taxon>
        <taxon>Gunneridae</taxon>
        <taxon>Pentapetalae</taxon>
        <taxon>rosids</taxon>
        <taxon>malvids</taxon>
        <taxon>Myrtales</taxon>
        <taxon>Myrtaceae</taxon>
        <taxon>Myrtoideae</taxon>
        <taxon>Eucalypteae</taxon>
        <taxon>Eucalyptus</taxon>
    </lineage>
</organism>
<dbReference type="FunCoup" id="A0A059CBH5">
    <property type="interactions" value="2256"/>
</dbReference>
<evidence type="ECO:0000256" key="4">
    <source>
        <dbReference type="ARBA" id="ARBA00023136"/>
    </source>
</evidence>
<dbReference type="GO" id="GO:0031293">
    <property type="term" value="P:membrane protein intracellular domain proteolysis"/>
    <property type="evidence" value="ECO:0000318"/>
    <property type="project" value="GO_Central"/>
</dbReference>